<evidence type="ECO:0000313" key="2">
    <source>
        <dbReference type="Proteomes" id="UP000773462"/>
    </source>
</evidence>
<name>A0ABS4NZH3_9BACL</name>
<evidence type="ECO:0000313" key="1">
    <source>
        <dbReference type="EMBL" id="MBP2114657.1"/>
    </source>
</evidence>
<proteinExistence type="predicted"/>
<dbReference type="EMBL" id="JAGGLV010000019">
    <property type="protein sequence ID" value="MBP2114657.1"/>
    <property type="molecule type" value="Genomic_DNA"/>
</dbReference>
<gene>
    <name evidence="1" type="ORF">J2Z70_004840</name>
</gene>
<dbReference type="PROSITE" id="PS51257">
    <property type="entry name" value="PROKAR_LIPOPROTEIN"/>
    <property type="match status" value="1"/>
</dbReference>
<accession>A0ABS4NZH3</accession>
<dbReference type="Proteomes" id="UP000773462">
    <property type="component" value="Unassembled WGS sequence"/>
</dbReference>
<keyword evidence="2" id="KW-1185">Reference proteome</keyword>
<comment type="caution">
    <text evidence="1">The sequence shown here is derived from an EMBL/GenBank/DDBJ whole genome shotgun (WGS) entry which is preliminary data.</text>
</comment>
<dbReference type="RefSeq" id="WP_209877310.1">
    <property type="nucleotide sequence ID" value="NZ_JAGGLV010000019.1"/>
</dbReference>
<organism evidence="1 2">
    <name type="scientific">Paenibacillus silagei</name>
    <dbReference type="NCBI Taxonomy" id="1670801"/>
    <lineage>
        <taxon>Bacteria</taxon>
        <taxon>Bacillati</taxon>
        <taxon>Bacillota</taxon>
        <taxon>Bacilli</taxon>
        <taxon>Bacillales</taxon>
        <taxon>Paenibacillaceae</taxon>
        <taxon>Paenibacillus</taxon>
    </lineage>
</organism>
<protein>
    <submittedName>
        <fullName evidence="1">ABC-type transport system substrate-binding protein</fullName>
    </submittedName>
</protein>
<sequence length="118" mass="13143">MKNVLSVIFAFSLLVTVVGCSSTSKQNSSGDWSSLFVVWNGDMYTFDNQTLDSVDEQIGEIEEFSDNEATIFSSKIFSNKYIVGTKIFKIKEVDPEESIAVEYNGKYYKGNNAGKYGS</sequence>
<reference evidence="1 2" key="1">
    <citation type="submission" date="2021-03" db="EMBL/GenBank/DDBJ databases">
        <title>Genomic Encyclopedia of Type Strains, Phase IV (KMG-IV): sequencing the most valuable type-strain genomes for metagenomic binning, comparative biology and taxonomic classification.</title>
        <authorList>
            <person name="Goeker M."/>
        </authorList>
    </citation>
    <scope>NUCLEOTIDE SEQUENCE [LARGE SCALE GENOMIC DNA]</scope>
    <source>
        <strain evidence="1 2">DSM 101953</strain>
    </source>
</reference>